<evidence type="ECO:0000256" key="4">
    <source>
        <dbReference type="ARBA" id="ARBA00022824"/>
    </source>
</evidence>
<comment type="caution">
    <text evidence="8">The sequence shown here is derived from an EMBL/GenBank/DDBJ whole genome shotgun (WGS) entry which is preliminary data.</text>
</comment>
<comment type="subcellular location">
    <subcellularLocation>
        <location evidence="1">Endoplasmic reticulum membrane</location>
        <topology evidence="1">Multi-pass membrane protein</topology>
    </subcellularLocation>
</comment>
<dbReference type="OrthoDB" id="8914197at2759"/>
<keyword evidence="3 7" id="KW-0812">Transmembrane</keyword>
<proteinExistence type="inferred from homology"/>
<evidence type="ECO:0000256" key="1">
    <source>
        <dbReference type="ARBA" id="ARBA00004477"/>
    </source>
</evidence>
<dbReference type="Proteomes" id="UP000288716">
    <property type="component" value="Unassembled WGS sequence"/>
</dbReference>
<dbReference type="Pfam" id="PF07086">
    <property type="entry name" value="Jagunal"/>
    <property type="match status" value="1"/>
</dbReference>
<protein>
    <submittedName>
        <fullName evidence="8">Protein jagunal-like protein</fullName>
    </submittedName>
</protein>
<sequence length="190" mass="22629">MASKGQFVEGTDGNDYLHRQTVATHYQISALNKTRLKFCLVMHFLMFTLMMSKLMDDILDRFDIFVLQLQELYIPKPRLWEWIWSASVVFILIARKAIRKNNRTSMKFYVVATTLLALLPVLYSLGYYFNDVWEFIDSRDVTKVTEVWQGYPVGVLWYFFLLVSLQIHIFELYFAIKLIRAWSLKRSKKE</sequence>
<gene>
    <name evidence="8" type="ORF">B4U80_05910</name>
</gene>
<accession>A0A443S011</accession>
<dbReference type="InterPro" id="IPR009787">
    <property type="entry name" value="Jagunal"/>
</dbReference>
<evidence type="ECO:0000256" key="7">
    <source>
        <dbReference type="SAM" id="Phobius"/>
    </source>
</evidence>
<reference evidence="8 9" key="1">
    <citation type="journal article" date="2018" name="Gigascience">
        <title>Genomes of trombidid mites reveal novel predicted allergens and laterally-transferred genes associated with secondary metabolism.</title>
        <authorList>
            <person name="Dong X."/>
            <person name="Chaisiri K."/>
            <person name="Xia D."/>
            <person name="Armstrong S.D."/>
            <person name="Fang Y."/>
            <person name="Donnelly M.J."/>
            <person name="Kadowaki T."/>
            <person name="McGarry J.W."/>
            <person name="Darby A.C."/>
            <person name="Makepeace B.L."/>
        </authorList>
    </citation>
    <scope>NUCLEOTIDE SEQUENCE [LARGE SCALE GENOMIC DNA]</scope>
    <source>
        <strain evidence="8">UoL-UT</strain>
    </source>
</reference>
<keyword evidence="5 7" id="KW-1133">Transmembrane helix</keyword>
<dbReference type="PANTHER" id="PTHR20955">
    <property type="entry name" value="PROTEIN JAGUNAL HOMOLOG 1"/>
    <property type="match status" value="1"/>
</dbReference>
<dbReference type="GO" id="GO:0005789">
    <property type="term" value="C:endoplasmic reticulum membrane"/>
    <property type="evidence" value="ECO:0007669"/>
    <property type="project" value="UniProtKB-SubCell"/>
</dbReference>
<dbReference type="STRING" id="299467.A0A443S011"/>
<feature type="transmembrane region" description="Helical" evidence="7">
    <location>
        <begin position="36"/>
        <end position="55"/>
    </location>
</feature>
<evidence type="ECO:0000256" key="5">
    <source>
        <dbReference type="ARBA" id="ARBA00022989"/>
    </source>
</evidence>
<keyword evidence="4" id="KW-0256">Endoplasmic reticulum</keyword>
<feature type="transmembrane region" description="Helical" evidence="7">
    <location>
        <begin position="155"/>
        <end position="176"/>
    </location>
</feature>
<evidence type="ECO:0000256" key="2">
    <source>
        <dbReference type="ARBA" id="ARBA00008462"/>
    </source>
</evidence>
<evidence type="ECO:0000313" key="8">
    <source>
        <dbReference type="EMBL" id="RWS20841.1"/>
    </source>
</evidence>
<dbReference type="GO" id="GO:0016192">
    <property type="term" value="P:vesicle-mediated transport"/>
    <property type="evidence" value="ECO:0007669"/>
    <property type="project" value="TreeGrafter"/>
</dbReference>
<comment type="similarity">
    <text evidence="2">Belongs to the jagunal family.</text>
</comment>
<dbReference type="AlphaFoldDB" id="A0A443S011"/>
<organism evidence="8 9">
    <name type="scientific">Leptotrombidium deliense</name>
    <dbReference type="NCBI Taxonomy" id="299467"/>
    <lineage>
        <taxon>Eukaryota</taxon>
        <taxon>Metazoa</taxon>
        <taxon>Ecdysozoa</taxon>
        <taxon>Arthropoda</taxon>
        <taxon>Chelicerata</taxon>
        <taxon>Arachnida</taxon>
        <taxon>Acari</taxon>
        <taxon>Acariformes</taxon>
        <taxon>Trombidiformes</taxon>
        <taxon>Prostigmata</taxon>
        <taxon>Anystina</taxon>
        <taxon>Parasitengona</taxon>
        <taxon>Trombiculoidea</taxon>
        <taxon>Trombiculidae</taxon>
        <taxon>Leptotrombidium</taxon>
    </lineage>
</organism>
<dbReference type="EMBL" id="NCKV01015189">
    <property type="protein sequence ID" value="RWS20841.1"/>
    <property type="molecule type" value="Genomic_DNA"/>
</dbReference>
<feature type="transmembrane region" description="Helical" evidence="7">
    <location>
        <begin position="110"/>
        <end position="129"/>
    </location>
</feature>
<dbReference type="GO" id="GO:0007029">
    <property type="term" value="P:endoplasmic reticulum organization"/>
    <property type="evidence" value="ECO:0007669"/>
    <property type="project" value="InterPro"/>
</dbReference>
<feature type="transmembrane region" description="Helical" evidence="7">
    <location>
        <begin position="79"/>
        <end position="98"/>
    </location>
</feature>
<evidence type="ECO:0000256" key="6">
    <source>
        <dbReference type="ARBA" id="ARBA00023136"/>
    </source>
</evidence>
<evidence type="ECO:0000256" key="3">
    <source>
        <dbReference type="ARBA" id="ARBA00022692"/>
    </source>
</evidence>
<name>A0A443S011_9ACAR</name>
<keyword evidence="9" id="KW-1185">Reference proteome</keyword>
<evidence type="ECO:0000313" key="9">
    <source>
        <dbReference type="Proteomes" id="UP000288716"/>
    </source>
</evidence>
<keyword evidence="6 7" id="KW-0472">Membrane</keyword>
<dbReference type="PANTHER" id="PTHR20955:SF1">
    <property type="entry name" value="PROTEIN JAGUNAL HOMOLOG 1"/>
    <property type="match status" value="1"/>
</dbReference>
<dbReference type="VEuPathDB" id="VectorBase:LDEU011199"/>